<dbReference type="Gene3D" id="6.10.250.2750">
    <property type="match status" value="1"/>
</dbReference>
<dbReference type="RefSeq" id="WP_184362955.1">
    <property type="nucleotide sequence ID" value="NZ_BAAAKM010000022.1"/>
</dbReference>
<keyword evidence="2" id="KW-1185">Reference proteome</keyword>
<reference evidence="1 2" key="1">
    <citation type="submission" date="2020-08" db="EMBL/GenBank/DDBJ databases">
        <title>Sequencing the genomes of 1000 actinobacteria strains.</title>
        <authorList>
            <person name="Klenk H.-P."/>
        </authorList>
    </citation>
    <scope>NUCLEOTIDE SEQUENCE [LARGE SCALE GENOMIC DNA]</scope>
    <source>
        <strain evidence="1 2">DSM 44598</strain>
    </source>
</reference>
<proteinExistence type="predicted"/>
<gene>
    <name evidence="1" type="ORF">HNR07_001216</name>
</gene>
<dbReference type="InterPro" id="IPR015813">
    <property type="entry name" value="Pyrv/PenolPyrv_kinase-like_dom"/>
</dbReference>
<name>A0A840W019_9ACTN</name>
<dbReference type="AlphaFoldDB" id="A0A840W019"/>
<dbReference type="SUPFAM" id="SSF51621">
    <property type="entry name" value="Phosphoenolpyruvate/pyruvate domain"/>
    <property type="match status" value="1"/>
</dbReference>
<dbReference type="GO" id="GO:0016829">
    <property type="term" value="F:lyase activity"/>
    <property type="evidence" value="ECO:0007669"/>
    <property type="project" value="UniProtKB-KW"/>
</dbReference>
<dbReference type="Proteomes" id="UP000579647">
    <property type="component" value="Unassembled WGS sequence"/>
</dbReference>
<comment type="caution">
    <text evidence="1">The sequence shown here is derived from an EMBL/GenBank/DDBJ whole genome shotgun (WGS) entry which is preliminary data.</text>
</comment>
<sequence length="277" mass="28700">MDNTEQALRERGERFRELHRGPGAFVVANAWDAGTARLLAGLGFTALATTSAGLAHSLGHRDGAGLVSREQTLGNAAAIAAATDLPVSADLENGFADSPEEVARTVREAAGTGVVGGSIEDTTADPDAPIHEFGLAVERVRAAAEAARALPFPFTLTARAENFLYGRPDLEDTVRRLRAFEEAGADVLFAPGLPDADAVRTVCASVERPVNVLAAGAAAQMSVAELGDLGARRVSLGSGLSRSALTAALAAAREVAEHGTFARMAEADSNPEIHRLL</sequence>
<dbReference type="EMBL" id="JACHDO010000001">
    <property type="protein sequence ID" value="MBB5490079.1"/>
    <property type="molecule type" value="Genomic_DNA"/>
</dbReference>
<protein>
    <submittedName>
        <fullName evidence="1">2-methylisocitrate lyase-like PEP mutase family enzyme</fullName>
    </submittedName>
</protein>
<dbReference type="CDD" id="cd00377">
    <property type="entry name" value="ICL_PEPM"/>
    <property type="match status" value="1"/>
</dbReference>
<dbReference type="PANTHER" id="PTHR42905">
    <property type="entry name" value="PHOSPHOENOLPYRUVATE CARBOXYLASE"/>
    <property type="match status" value="1"/>
</dbReference>
<dbReference type="InterPro" id="IPR040442">
    <property type="entry name" value="Pyrv_kinase-like_dom_sf"/>
</dbReference>
<evidence type="ECO:0000313" key="2">
    <source>
        <dbReference type="Proteomes" id="UP000579647"/>
    </source>
</evidence>
<accession>A0A840W019</accession>
<dbReference type="PANTHER" id="PTHR42905:SF16">
    <property type="entry name" value="CARBOXYPHOSPHONOENOLPYRUVATE PHOSPHONOMUTASE-LIKE PROTEIN (AFU_ORTHOLOGUE AFUA_5G07230)"/>
    <property type="match status" value="1"/>
</dbReference>
<dbReference type="Gene3D" id="3.20.20.60">
    <property type="entry name" value="Phosphoenolpyruvate-binding domains"/>
    <property type="match status" value="1"/>
</dbReference>
<keyword evidence="1" id="KW-0456">Lyase</keyword>
<dbReference type="InterPro" id="IPR039556">
    <property type="entry name" value="ICL/PEPM"/>
</dbReference>
<dbReference type="Pfam" id="PF13714">
    <property type="entry name" value="PEP_mutase"/>
    <property type="match status" value="1"/>
</dbReference>
<organism evidence="1 2">
    <name type="scientific">Nocardiopsis metallicus</name>
    <dbReference type="NCBI Taxonomy" id="179819"/>
    <lineage>
        <taxon>Bacteria</taxon>
        <taxon>Bacillati</taxon>
        <taxon>Actinomycetota</taxon>
        <taxon>Actinomycetes</taxon>
        <taxon>Streptosporangiales</taxon>
        <taxon>Nocardiopsidaceae</taxon>
        <taxon>Nocardiopsis</taxon>
    </lineage>
</organism>
<evidence type="ECO:0000313" key="1">
    <source>
        <dbReference type="EMBL" id="MBB5490079.1"/>
    </source>
</evidence>